<feature type="compositionally biased region" description="Basic and acidic residues" evidence="1">
    <location>
        <begin position="39"/>
        <end position="53"/>
    </location>
</feature>
<feature type="compositionally biased region" description="Basic and acidic residues" evidence="1">
    <location>
        <begin position="1"/>
        <end position="16"/>
    </location>
</feature>
<evidence type="ECO:0000256" key="1">
    <source>
        <dbReference type="SAM" id="MobiDB-lite"/>
    </source>
</evidence>
<accession>A0A511WQ60</accession>
<feature type="region of interest" description="Disordered" evidence="1">
    <location>
        <begin position="1"/>
        <end position="53"/>
    </location>
</feature>
<protein>
    <submittedName>
        <fullName evidence="2">Uncharacterized protein</fullName>
    </submittedName>
</protein>
<name>A0A511WQ60_9BACI</name>
<keyword evidence="3" id="KW-1185">Reference proteome</keyword>
<dbReference type="AlphaFoldDB" id="A0A511WQ60"/>
<proteinExistence type="predicted"/>
<dbReference type="EMBL" id="BJYD01000004">
    <property type="protein sequence ID" value="GEN52398.1"/>
    <property type="molecule type" value="Genomic_DNA"/>
</dbReference>
<comment type="caution">
    <text evidence="2">The sequence shown here is derived from an EMBL/GenBank/DDBJ whole genome shotgun (WGS) entry which is preliminary data.</text>
</comment>
<feature type="compositionally biased region" description="Basic residues" evidence="1">
    <location>
        <begin position="17"/>
        <end position="26"/>
    </location>
</feature>
<dbReference type="Proteomes" id="UP000321886">
    <property type="component" value="Unassembled WGS sequence"/>
</dbReference>
<reference evidence="2 3" key="1">
    <citation type="submission" date="2019-07" db="EMBL/GenBank/DDBJ databases">
        <title>Whole genome shotgun sequence of Halobacillus faecis NBRC 103569.</title>
        <authorList>
            <person name="Hosoyama A."/>
            <person name="Uohara A."/>
            <person name="Ohji S."/>
            <person name="Ichikawa N."/>
        </authorList>
    </citation>
    <scope>NUCLEOTIDE SEQUENCE [LARGE SCALE GENOMIC DNA]</scope>
    <source>
        <strain evidence="2 3">NBRC 103569</strain>
    </source>
</reference>
<organism evidence="2 3">
    <name type="scientific">Halobacillus faecis</name>
    <dbReference type="NCBI Taxonomy" id="360184"/>
    <lineage>
        <taxon>Bacteria</taxon>
        <taxon>Bacillati</taxon>
        <taxon>Bacillota</taxon>
        <taxon>Bacilli</taxon>
        <taxon>Bacillales</taxon>
        <taxon>Bacillaceae</taxon>
        <taxon>Halobacillus</taxon>
    </lineage>
</organism>
<evidence type="ECO:0000313" key="3">
    <source>
        <dbReference type="Proteomes" id="UP000321886"/>
    </source>
</evidence>
<evidence type="ECO:0000313" key="2">
    <source>
        <dbReference type="EMBL" id="GEN52398.1"/>
    </source>
</evidence>
<sequence>MERNQGENHNLKEHIKNKYSHPKKKGFPQIGPPPKLRRRVIDEFKTRTRRESY</sequence>
<gene>
    <name evidence="2" type="ORF">HFA01_06600</name>
</gene>